<keyword evidence="1" id="KW-0472">Membrane</keyword>
<keyword evidence="1" id="KW-1133">Transmembrane helix</keyword>
<sequence>MELKKLDMDDIKRRILYGLIILSLLPLITMFYINLKQDKWETDRNFYGKEISEDQLKITQNTYQKYECSSKKITKKKELGNMRYYYRDKNHINFEANEEEYNKYIKDSDIFYVYKPKCQISYHSDNGKLTADFTGKKISFEPGTFNSAELRSITKLVHQKSRSKIFSTYSISDVNKRYLNSNNIAIIIGRSLIWKFFDSSIYNHPYNSKGAITNFRISSKSGNGTVHGKSLIKSEKYDRLYHDFVFYQMPKAKFTSVKDRWLLFSAELGAGYLHGYYIIYFIFFAILWLPICLDQFLTVDSATKNTVICFEQMFVIVAWIGPFNRIGIILSIITILCLLFFPYKRNPFYDLQKDGIDMMKKDFGSFLDK</sequence>
<keyword evidence="1" id="KW-0812">Transmembrane</keyword>
<feature type="transmembrane region" description="Helical" evidence="1">
    <location>
        <begin position="15"/>
        <end position="35"/>
    </location>
</feature>
<evidence type="ECO:0000313" key="3">
    <source>
        <dbReference type="Proteomes" id="UP000095564"/>
    </source>
</evidence>
<feature type="transmembrane region" description="Helical" evidence="1">
    <location>
        <begin position="261"/>
        <end position="289"/>
    </location>
</feature>
<evidence type="ECO:0000256" key="1">
    <source>
        <dbReference type="SAM" id="Phobius"/>
    </source>
</evidence>
<dbReference type="EMBL" id="CZAU01000006">
    <property type="protein sequence ID" value="CUP22164.1"/>
    <property type="molecule type" value="Genomic_DNA"/>
</dbReference>
<dbReference type="Proteomes" id="UP000095564">
    <property type="component" value="Unassembled WGS sequence"/>
</dbReference>
<organism evidence="2 3">
    <name type="scientific">Anaerostipes hadrus</name>
    <dbReference type="NCBI Taxonomy" id="649756"/>
    <lineage>
        <taxon>Bacteria</taxon>
        <taxon>Bacillati</taxon>
        <taxon>Bacillota</taxon>
        <taxon>Clostridia</taxon>
        <taxon>Lachnospirales</taxon>
        <taxon>Lachnospiraceae</taxon>
        <taxon>Anaerostipes</taxon>
    </lineage>
</organism>
<feature type="transmembrane region" description="Helical" evidence="1">
    <location>
        <begin position="323"/>
        <end position="343"/>
    </location>
</feature>
<gene>
    <name evidence="2" type="ORF">ERS852520_00865</name>
</gene>
<dbReference type="AlphaFoldDB" id="A0A174LCN1"/>
<accession>A0A174LCN1</accession>
<evidence type="ECO:0000313" key="2">
    <source>
        <dbReference type="EMBL" id="CUP22164.1"/>
    </source>
</evidence>
<proteinExistence type="predicted"/>
<reference evidence="2 3" key="1">
    <citation type="submission" date="2015-09" db="EMBL/GenBank/DDBJ databases">
        <authorList>
            <consortium name="Pathogen Informatics"/>
        </authorList>
    </citation>
    <scope>NUCLEOTIDE SEQUENCE [LARGE SCALE GENOMIC DNA]</scope>
    <source>
        <strain evidence="2 3">2789STDY5834908</strain>
    </source>
</reference>
<name>A0A174LCN1_ANAHA</name>
<protein>
    <submittedName>
        <fullName evidence="2">Uncharacterized protein</fullName>
    </submittedName>
</protein>